<dbReference type="GO" id="GO:0006355">
    <property type="term" value="P:regulation of DNA-templated transcription"/>
    <property type="evidence" value="ECO:0007669"/>
    <property type="project" value="InterPro"/>
</dbReference>
<dbReference type="Gene3D" id="1.10.1220.10">
    <property type="entry name" value="Met repressor-like"/>
    <property type="match status" value="1"/>
</dbReference>
<sequence>MLTYVDVVCIYTHMRTINISLPKTMADNVEEAVKSGAYASKSEFFRMLLRGYLTTQVSDVNLDEEIQMDSFQANPLSKVEDSLRASGKYNEKFIKSVVGGLKKSSQYK</sequence>
<evidence type="ECO:0000313" key="2">
    <source>
        <dbReference type="Proteomes" id="UP000231195"/>
    </source>
</evidence>
<reference evidence="2" key="1">
    <citation type="submission" date="2017-09" db="EMBL/GenBank/DDBJ databases">
        <title>Depth-based differentiation of microbial function through sediment-hosted aquifers and enrichment of novel symbionts in the deep terrestrial subsurface.</title>
        <authorList>
            <person name="Probst A.J."/>
            <person name="Ladd B."/>
            <person name="Jarett J.K."/>
            <person name="Geller-Mcgrath D.E."/>
            <person name="Sieber C.M.K."/>
            <person name="Emerson J.B."/>
            <person name="Anantharaman K."/>
            <person name="Thomas B.C."/>
            <person name="Malmstrom R."/>
            <person name="Stieglmeier M."/>
            <person name="Klingl A."/>
            <person name="Woyke T."/>
            <person name="Ryan C.M."/>
            <person name="Banfield J.F."/>
        </authorList>
    </citation>
    <scope>NUCLEOTIDE SEQUENCE [LARGE SCALE GENOMIC DNA]</scope>
</reference>
<gene>
    <name evidence="1" type="ORF">CO179_02450</name>
</gene>
<dbReference type="AlphaFoldDB" id="A0A2M7X2I9"/>
<accession>A0A2M7X2I9</accession>
<proteinExistence type="predicted"/>
<dbReference type="EMBL" id="PFWZ01000086">
    <property type="protein sequence ID" value="PJA40375.1"/>
    <property type="molecule type" value="Genomic_DNA"/>
</dbReference>
<protein>
    <recommendedName>
        <fullName evidence="3">Ribbon-helix-helix protein CopG domain-containing protein</fullName>
    </recommendedName>
</protein>
<dbReference type="Proteomes" id="UP000231195">
    <property type="component" value="Unassembled WGS sequence"/>
</dbReference>
<name>A0A2M7X2I9_UNCKA</name>
<organism evidence="1 2">
    <name type="scientific">candidate division WWE3 bacterium CG_4_9_14_3_um_filter_39_7</name>
    <dbReference type="NCBI Taxonomy" id="1975080"/>
    <lineage>
        <taxon>Bacteria</taxon>
        <taxon>Katanobacteria</taxon>
    </lineage>
</organism>
<dbReference type="SUPFAM" id="SSF47598">
    <property type="entry name" value="Ribbon-helix-helix"/>
    <property type="match status" value="1"/>
</dbReference>
<evidence type="ECO:0000313" key="1">
    <source>
        <dbReference type="EMBL" id="PJA40375.1"/>
    </source>
</evidence>
<dbReference type="InterPro" id="IPR013321">
    <property type="entry name" value="Arc_rbn_hlx_hlx"/>
</dbReference>
<evidence type="ECO:0008006" key="3">
    <source>
        <dbReference type="Google" id="ProtNLM"/>
    </source>
</evidence>
<dbReference type="CDD" id="cd22231">
    <property type="entry name" value="RHH_NikR_HicB-like"/>
    <property type="match status" value="1"/>
</dbReference>
<dbReference type="InterPro" id="IPR010985">
    <property type="entry name" value="Ribbon_hlx_hlx"/>
</dbReference>
<comment type="caution">
    <text evidence="1">The sequence shown here is derived from an EMBL/GenBank/DDBJ whole genome shotgun (WGS) entry which is preliminary data.</text>
</comment>